<evidence type="ECO:0000313" key="2">
    <source>
        <dbReference type="EMBL" id="KAF8876292.1"/>
    </source>
</evidence>
<protein>
    <submittedName>
        <fullName evidence="2">Uncharacterized protein</fullName>
    </submittedName>
</protein>
<gene>
    <name evidence="2" type="ORF">CPB84DRAFT_1852997</name>
</gene>
<reference evidence="2" key="1">
    <citation type="submission" date="2020-11" db="EMBL/GenBank/DDBJ databases">
        <authorList>
            <consortium name="DOE Joint Genome Institute"/>
            <person name="Ahrendt S."/>
            <person name="Riley R."/>
            <person name="Andreopoulos W."/>
            <person name="LaButti K."/>
            <person name="Pangilinan J."/>
            <person name="Ruiz-duenas F.J."/>
            <person name="Barrasa J.M."/>
            <person name="Sanchez-Garcia M."/>
            <person name="Camarero S."/>
            <person name="Miyauchi S."/>
            <person name="Serrano A."/>
            <person name="Linde D."/>
            <person name="Babiker R."/>
            <person name="Drula E."/>
            <person name="Ayuso-Fernandez I."/>
            <person name="Pacheco R."/>
            <person name="Padilla G."/>
            <person name="Ferreira P."/>
            <person name="Barriuso J."/>
            <person name="Kellner H."/>
            <person name="Castanera R."/>
            <person name="Alfaro M."/>
            <person name="Ramirez L."/>
            <person name="Pisabarro A.G."/>
            <person name="Kuo A."/>
            <person name="Tritt A."/>
            <person name="Lipzen A."/>
            <person name="He G."/>
            <person name="Yan M."/>
            <person name="Ng V."/>
            <person name="Cullen D."/>
            <person name="Martin F."/>
            <person name="Rosso M.-N."/>
            <person name="Henrissat B."/>
            <person name="Hibbett D."/>
            <person name="Martinez A.T."/>
            <person name="Grigoriev I.V."/>
        </authorList>
    </citation>
    <scope>NUCLEOTIDE SEQUENCE</scope>
    <source>
        <strain evidence="2">AH 44721</strain>
    </source>
</reference>
<comment type="caution">
    <text evidence="2">The sequence shown here is derived from an EMBL/GenBank/DDBJ whole genome shotgun (WGS) entry which is preliminary data.</text>
</comment>
<keyword evidence="3" id="KW-1185">Reference proteome</keyword>
<evidence type="ECO:0000256" key="1">
    <source>
        <dbReference type="SAM" id="MobiDB-lite"/>
    </source>
</evidence>
<dbReference type="Proteomes" id="UP000724874">
    <property type="component" value="Unassembled WGS sequence"/>
</dbReference>
<proteinExistence type="predicted"/>
<organism evidence="2 3">
    <name type="scientific">Gymnopilus junonius</name>
    <name type="common">Spectacular rustgill mushroom</name>
    <name type="synonym">Gymnopilus spectabilis subsp. junonius</name>
    <dbReference type="NCBI Taxonomy" id="109634"/>
    <lineage>
        <taxon>Eukaryota</taxon>
        <taxon>Fungi</taxon>
        <taxon>Dikarya</taxon>
        <taxon>Basidiomycota</taxon>
        <taxon>Agaricomycotina</taxon>
        <taxon>Agaricomycetes</taxon>
        <taxon>Agaricomycetidae</taxon>
        <taxon>Agaricales</taxon>
        <taxon>Agaricineae</taxon>
        <taxon>Hymenogastraceae</taxon>
        <taxon>Gymnopilus</taxon>
    </lineage>
</organism>
<sequence>MFVDHPCSCRLTPLPRRLRFPPPYTGASPEISSNRRRRRSDNWPPPLSTSLIPTPYPNPSLAFSFEAAGAAYAMQTPSNYHGTPICPPSHLKHDPIPLDSFSLTTRSAHSGTQRRVLAGPIHPRQHSLMAPAAAAQPLHLAVPIPTPTRFHGCTVEPTGHSGGGHSSSLRHLLCTRHEACPSASNYYALLVHWPIPASPGIPSSCYDYPYPRNQAYHSLGKDFDTSPSLYSLDTPLLVHT</sequence>
<dbReference type="AlphaFoldDB" id="A0A9P5N9Z8"/>
<name>A0A9P5N9Z8_GYMJU</name>
<dbReference type="EMBL" id="JADNYJ010000184">
    <property type="protein sequence ID" value="KAF8876292.1"/>
    <property type="molecule type" value="Genomic_DNA"/>
</dbReference>
<evidence type="ECO:0000313" key="3">
    <source>
        <dbReference type="Proteomes" id="UP000724874"/>
    </source>
</evidence>
<feature type="region of interest" description="Disordered" evidence="1">
    <location>
        <begin position="19"/>
        <end position="51"/>
    </location>
</feature>
<accession>A0A9P5N9Z8</accession>